<keyword evidence="2" id="KW-0732">Signal</keyword>
<dbReference type="InterPro" id="IPR023696">
    <property type="entry name" value="Ureohydrolase_dom_sf"/>
</dbReference>
<dbReference type="SUPFAM" id="SSF52768">
    <property type="entry name" value="Arginase/deacetylase"/>
    <property type="match status" value="1"/>
</dbReference>
<dbReference type="InterPro" id="IPR006035">
    <property type="entry name" value="Ureohydrolase"/>
</dbReference>
<gene>
    <name evidence="3" type="ORF">MYCIT1_LOCUS5276</name>
</gene>
<dbReference type="Proteomes" id="UP001295794">
    <property type="component" value="Unassembled WGS sequence"/>
</dbReference>
<feature type="chain" id="PRO_5042012537" description="Agmatinase" evidence="2">
    <location>
        <begin position="22"/>
        <end position="163"/>
    </location>
</feature>
<sequence>MILTGAFPAFLTLVLSATAQAHQESDFFYSQQRPLGQQRLMQDGVDISHEPWAQKYGLQPDIGYTGPLSFSHVPYTRCLEDGSVAFDIGLLGMPFDTTTSYRPGARFGPFGIRAGSRRQGLDRGSLAWGGVSPVEQGASILDCGDVCRVAFRTCGEHGQYDGY</sequence>
<dbReference type="Gene3D" id="3.40.800.10">
    <property type="entry name" value="Ureohydrolase domain"/>
    <property type="match status" value="1"/>
</dbReference>
<feature type="signal peptide" evidence="2">
    <location>
        <begin position="1"/>
        <end position="21"/>
    </location>
</feature>
<dbReference type="PROSITE" id="PS51409">
    <property type="entry name" value="ARGINASE_2"/>
    <property type="match status" value="1"/>
</dbReference>
<dbReference type="Pfam" id="PF00491">
    <property type="entry name" value="Arginase"/>
    <property type="match status" value="1"/>
</dbReference>
<evidence type="ECO:0000256" key="2">
    <source>
        <dbReference type="SAM" id="SignalP"/>
    </source>
</evidence>
<name>A0AAD2GW95_9AGAR</name>
<dbReference type="EMBL" id="CAVNYO010000071">
    <property type="protein sequence ID" value="CAK5264796.1"/>
    <property type="molecule type" value="Genomic_DNA"/>
</dbReference>
<dbReference type="GO" id="GO:0046872">
    <property type="term" value="F:metal ion binding"/>
    <property type="evidence" value="ECO:0007669"/>
    <property type="project" value="InterPro"/>
</dbReference>
<comment type="similarity">
    <text evidence="1">Belongs to the arginase family.</text>
</comment>
<evidence type="ECO:0008006" key="5">
    <source>
        <dbReference type="Google" id="ProtNLM"/>
    </source>
</evidence>
<evidence type="ECO:0000313" key="3">
    <source>
        <dbReference type="EMBL" id="CAK5264796.1"/>
    </source>
</evidence>
<protein>
    <recommendedName>
        <fullName evidence="5">Agmatinase</fullName>
    </recommendedName>
</protein>
<organism evidence="3 4">
    <name type="scientific">Mycena citricolor</name>
    <dbReference type="NCBI Taxonomy" id="2018698"/>
    <lineage>
        <taxon>Eukaryota</taxon>
        <taxon>Fungi</taxon>
        <taxon>Dikarya</taxon>
        <taxon>Basidiomycota</taxon>
        <taxon>Agaricomycotina</taxon>
        <taxon>Agaricomycetes</taxon>
        <taxon>Agaricomycetidae</taxon>
        <taxon>Agaricales</taxon>
        <taxon>Marasmiineae</taxon>
        <taxon>Mycenaceae</taxon>
        <taxon>Mycena</taxon>
    </lineage>
</organism>
<comment type="caution">
    <text evidence="3">The sequence shown here is derived from an EMBL/GenBank/DDBJ whole genome shotgun (WGS) entry which is preliminary data.</text>
</comment>
<reference evidence="3" key="1">
    <citation type="submission" date="2023-11" db="EMBL/GenBank/DDBJ databases">
        <authorList>
            <person name="De Vega J J."/>
            <person name="De Vega J J."/>
        </authorList>
    </citation>
    <scope>NUCLEOTIDE SEQUENCE</scope>
</reference>
<keyword evidence="4" id="KW-1185">Reference proteome</keyword>
<proteinExistence type="inferred from homology"/>
<dbReference type="AlphaFoldDB" id="A0AAD2GW95"/>
<evidence type="ECO:0000313" key="4">
    <source>
        <dbReference type="Proteomes" id="UP001295794"/>
    </source>
</evidence>
<evidence type="ECO:0000256" key="1">
    <source>
        <dbReference type="PROSITE-ProRule" id="PRU00742"/>
    </source>
</evidence>
<accession>A0AAD2GW95</accession>